<accession>A0AAW9EGX6</accession>
<sequence>GWNFAQSIEAIGQVLGIQPGQIQVPTRPIPSNAVDWKARKQDEDKAIIHRLNQTWGETFSLADTRAQPVWNYLHRRGI</sequence>
<organism evidence="1 2">
    <name type="scientific">Klebsiella aerogenes</name>
    <name type="common">Enterobacter aerogenes</name>
    <dbReference type="NCBI Taxonomy" id="548"/>
    <lineage>
        <taxon>Bacteria</taxon>
        <taxon>Pseudomonadati</taxon>
        <taxon>Pseudomonadota</taxon>
        <taxon>Gammaproteobacteria</taxon>
        <taxon>Enterobacterales</taxon>
        <taxon>Enterobacteriaceae</taxon>
        <taxon>Klebsiella/Raoultella group</taxon>
        <taxon>Klebsiella</taxon>
    </lineage>
</organism>
<evidence type="ECO:0000313" key="2">
    <source>
        <dbReference type="Proteomes" id="UP001279012"/>
    </source>
</evidence>
<evidence type="ECO:0000313" key="1">
    <source>
        <dbReference type="EMBL" id="MDX7019433.1"/>
    </source>
</evidence>
<feature type="non-terminal residue" evidence="1">
    <location>
        <position position="1"/>
    </location>
</feature>
<comment type="caution">
    <text evidence="1">The sequence shown here is derived from an EMBL/GenBank/DDBJ whole genome shotgun (WGS) entry which is preliminary data.</text>
</comment>
<reference evidence="1" key="1">
    <citation type="submission" date="2023-11" db="EMBL/GenBank/DDBJ databases">
        <title>Detection of rare carbapenemases in Enterobacterales - comparison of two colorimetric and two CIM-based carbapenemase assays.</title>
        <authorList>
            <person name="Schaffarczyk L."/>
            <person name="Noster J."/>
            <person name="Stelzer Y."/>
            <person name="Sattler J."/>
            <person name="Gatermann S."/>
            <person name="Hamprecht A."/>
        </authorList>
    </citation>
    <scope>NUCLEOTIDE SEQUENCE</scope>
    <source>
        <strain evidence="1">CIM-Cont-037</strain>
    </source>
</reference>
<dbReference type="EMBL" id="JAWZZT010002063">
    <property type="protein sequence ID" value="MDX7019433.1"/>
    <property type="molecule type" value="Genomic_DNA"/>
</dbReference>
<dbReference type="AlphaFoldDB" id="A0AAW9EGX6"/>
<name>A0AAW9EGX6_KLEAE</name>
<gene>
    <name evidence="1" type="ORF">SJ059_33975</name>
</gene>
<dbReference type="Proteomes" id="UP001279012">
    <property type="component" value="Unassembled WGS sequence"/>
</dbReference>
<proteinExistence type="predicted"/>
<protein>
    <submittedName>
        <fullName evidence="1">DNA primase</fullName>
    </submittedName>
</protein>
<feature type="non-terminal residue" evidence="1">
    <location>
        <position position="78"/>
    </location>
</feature>